<name>A0A9P0GIZ4_9CUCU</name>
<evidence type="ECO:0000313" key="3">
    <source>
        <dbReference type="Proteomes" id="UP001153636"/>
    </source>
</evidence>
<reference evidence="2" key="1">
    <citation type="submission" date="2022-01" db="EMBL/GenBank/DDBJ databases">
        <authorList>
            <person name="King R."/>
        </authorList>
    </citation>
    <scope>NUCLEOTIDE SEQUENCE</scope>
</reference>
<organism evidence="2 3">
    <name type="scientific">Psylliodes chrysocephalus</name>
    <dbReference type="NCBI Taxonomy" id="3402493"/>
    <lineage>
        <taxon>Eukaryota</taxon>
        <taxon>Metazoa</taxon>
        <taxon>Ecdysozoa</taxon>
        <taxon>Arthropoda</taxon>
        <taxon>Hexapoda</taxon>
        <taxon>Insecta</taxon>
        <taxon>Pterygota</taxon>
        <taxon>Neoptera</taxon>
        <taxon>Endopterygota</taxon>
        <taxon>Coleoptera</taxon>
        <taxon>Polyphaga</taxon>
        <taxon>Cucujiformia</taxon>
        <taxon>Chrysomeloidea</taxon>
        <taxon>Chrysomelidae</taxon>
        <taxon>Galerucinae</taxon>
        <taxon>Alticini</taxon>
        <taxon>Psylliodes</taxon>
    </lineage>
</organism>
<dbReference type="AlphaFoldDB" id="A0A9P0GIZ4"/>
<accession>A0A9P0GIZ4</accession>
<evidence type="ECO:0000313" key="2">
    <source>
        <dbReference type="EMBL" id="CAH1110992.1"/>
    </source>
</evidence>
<proteinExistence type="predicted"/>
<keyword evidence="1" id="KW-0175">Coiled coil</keyword>
<keyword evidence="3" id="KW-1185">Reference proteome</keyword>
<dbReference type="Proteomes" id="UP001153636">
    <property type="component" value="Chromosome 5"/>
</dbReference>
<dbReference type="EMBL" id="OV651817">
    <property type="protein sequence ID" value="CAH1110992.1"/>
    <property type="molecule type" value="Genomic_DNA"/>
</dbReference>
<feature type="coiled-coil region" evidence="1">
    <location>
        <begin position="35"/>
        <end position="85"/>
    </location>
</feature>
<protein>
    <submittedName>
        <fullName evidence="2">Uncharacterized protein</fullName>
    </submittedName>
</protein>
<dbReference type="OrthoDB" id="6782812at2759"/>
<gene>
    <name evidence="2" type="ORF">PSYICH_LOCUS11411</name>
</gene>
<evidence type="ECO:0000256" key="1">
    <source>
        <dbReference type="SAM" id="Coils"/>
    </source>
</evidence>
<sequence length="104" mass="12240">MVESFTNCIKNAQNASLEVHAGTPRMQPYWWNEIINRIRKECNAARRKLSRSRTRKNNVVTTRLEDEYTKSRKDLKEEIKKRKEKVGRTFVLNLNKTSGDKATN</sequence>